<evidence type="ECO:0000256" key="4">
    <source>
        <dbReference type="ARBA" id="ARBA00022759"/>
    </source>
</evidence>
<dbReference type="EMBL" id="QJKJ01008275">
    <property type="protein sequence ID" value="RDX80259.1"/>
    <property type="molecule type" value="Genomic_DNA"/>
</dbReference>
<feature type="non-terminal residue" evidence="8">
    <location>
        <position position="1"/>
    </location>
</feature>
<dbReference type="Gene3D" id="3.30.420.10">
    <property type="entry name" value="Ribonuclease H-like superfamily/Ribonuclease H"/>
    <property type="match status" value="1"/>
</dbReference>
<accession>A0A371FPJ2</accession>
<evidence type="ECO:0000256" key="5">
    <source>
        <dbReference type="ARBA" id="ARBA00022801"/>
    </source>
</evidence>
<dbReference type="GO" id="GO:0003964">
    <property type="term" value="F:RNA-directed DNA polymerase activity"/>
    <property type="evidence" value="ECO:0007669"/>
    <property type="project" value="UniProtKB-KW"/>
</dbReference>
<dbReference type="InterPro" id="IPR052160">
    <property type="entry name" value="Gypsy_RT_Integrase-like"/>
</dbReference>
<dbReference type="GO" id="GO:0004519">
    <property type="term" value="F:endonuclease activity"/>
    <property type="evidence" value="ECO:0007669"/>
    <property type="project" value="UniProtKB-KW"/>
</dbReference>
<organism evidence="8 9">
    <name type="scientific">Mucuna pruriens</name>
    <name type="common">Velvet bean</name>
    <name type="synonym">Dolichos pruriens</name>
    <dbReference type="NCBI Taxonomy" id="157652"/>
    <lineage>
        <taxon>Eukaryota</taxon>
        <taxon>Viridiplantae</taxon>
        <taxon>Streptophyta</taxon>
        <taxon>Embryophyta</taxon>
        <taxon>Tracheophyta</taxon>
        <taxon>Spermatophyta</taxon>
        <taxon>Magnoliopsida</taxon>
        <taxon>eudicotyledons</taxon>
        <taxon>Gunneridae</taxon>
        <taxon>Pentapetalae</taxon>
        <taxon>rosids</taxon>
        <taxon>fabids</taxon>
        <taxon>Fabales</taxon>
        <taxon>Fabaceae</taxon>
        <taxon>Papilionoideae</taxon>
        <taxon>50 kb inversion clade</taxon>
        <taxon>NPAAA clade</taxon>
        <taxon>indigoferoid/millettioid clade</taxon>
        <taxon>Phaseoleae</taxon>
        <taxon>Mucuna</taxon>
    </lineage>
</organism>
<dbReference type="Gene3D" id="1.10.340.70">
    <property type="match status" value="1"/>
</dbReference>
<keyword evidence="9" id="KW-1185">Reference proteome</keyword>
<proteinExistence type="predicted"/>
<keyword evidence="5" id="KW-0378">Hydrolase</keyword>
<dbReference type="SUPFAM" id="SSF56672">
    <property type="entry name" value="DNA/RNA polymerases"/>
    <property type="match status" value="1"/>
</dbReference>
<keyword evidence="1" id="KW-0808">Transferase</keyword>
<dbReference type="InterPro" id="IPR001584">
    <property type="entry name" value="Integrase_cat-core"/>
</dbReference>
<evidence type="ECO:0000256" key="6">
    <source>
        <dbReference type="ARBA" id="ARBA00022918"/>
    </source>
</evidence>
<reference evidence="8" key="1">
    <citation type="submission" date="2018-05" db="EMBL/GenBank/DDBJ databases">
        <title>Draft genome of Mucuna pruriens seed.</title>
        <authorList>
            <person name="Nnadi N.E."/>
            <person name="Vos R."/>
            <person name="Hasami M.H."/>
            <person name="Devisetty U.K."/>
            <person name="Aguiy J.C."/>
        </authorList>
    </citation>
    <scope>NUCLEOTIDE SEQUENCE [LARGE SCALE GENOMIC DNA]</scope>
    <source>
        <strain evidence="8">JCA_2017</strain>
    </source>
</reference>
<dbReference type="AlphaFoldDB" id="A0A371FPJ2"/>
<dbReference type="GO" id="GO:0016787">
    <property type="term" value="F:hydrolase activity"/>
    <property type="evidence" value="ECO:0007669"/>
    <property type="project" value="UniProtKB-KW"/>
</dbReference>
<dbReference type="InterPro" id="IPR012337">
    <property type="entry name" value="RNaseH-like_sf"/>
</dbReference>
<comment type="caution">
    <text evidence="8">The sequence shown here is derived from an EMBL/GenBank/DDBJ whole genome shotgun (WGS) entry which is preliminary data.</text>
</comment>
<dbReference type="GO" id="GO:0003676">
    <property type="term" value="F:nucleic acid binding"/>
    <property type="evidence" value="ECO:0007669"/>
    <property type="project" value="InterPro"/>
</dbReference>
<dbReference type="InterPro" id="IPR041588">
    <property type="entry name" value="Integrase_H2C2"/>
</dbReference>
<dbReference type="InterPro" id="IPR043502">
    <property type="entry name" value="DNA/RNA_pol_sf"/>
</dbReference>
<dbReference type="InterPro" id="IPR041373">
    <property type="entry name" value="RT_RNaseH"/>
</dbReference>
<keyword evidence="2" id="KW-0548">Nucleotidyltransferase</keyword>
<keyword evidence="4" id="KW-0255">Endonuclease</keyword>
<dbReference type="SUPFAM" id="SSF53098">
    <property type="entry name" value="Ribonuclease H-like"/>
    <property type="match status" value="1"/>
</dbReference>
<dbReference type="OrthoDB" id="10055717at2759"/>
<name>A0A371FPJ2_MUCPR</name>
<dbReference type="PANTHER" id="PTHR47266">
    <property type="entry name" value="ENDONUCLEASE-RELATED"/>
    <property type="match status" value="1"/>
</dbReference>
<evidence type="ECO:0000256" key="3">
    <source>
        <dbReference type="ARBA" id="ARBA00022722"/>
    </source>
</evidence>
<dbReference type="InterPro" id="IPR036397">
    <property type="entry name" value="RNaseH_sf"/>
</dbReference>
<feature type="domain" description="Integrase catalytic" evidence="7">
    <location>
        <begin position="245"/>
        <end position="327"/>
    </location>
</feature>
<dbReference type="Pfam" id="PF00665">
    <property type="entry name" value="rve"/>
    <property type="match status" value="1"/>
</dbReference>
<keyword evidence="6" id="KW-0695">RNA-directed DNA polymerase</keyword>
<sequence length="327" mass="37779">MDPTQLNYTTIEMELLAILFAMDKFHSFLLGSKIIVFSNHATLKFLLKKLDKGAENLVVDHLSQIERESDSMPIRDEFHDEQVLQINTITPWFADICNFVAASQFPPEASRLYKERLKSDAICYIWDDPYLWIICNDQVIHRCIPNTEINSVLQFCHAASGGNHYGSTRTTWKILDCRFYWCTIFRDTYQIVSTCEKCQKAGMAISRRHEMPQQPILFCEVFDIWGIDFMGPFPVSNEVIATKTNDAKVVVDFLKSNIFCRFGVPKAFISDQGSHFCNRAMSALLHKYGVVHRVSIAYHPQTNNQVEVFNREIKKTLQKMANPNRKD</sequence>
<evidence type="ECO:0000256" key="2">
    <source>
        <dbReference type="ARBA" id="ARBA00022695"/>
    </source>
</evidence>
<keyword evidence="3" id="KW-0540">Nuclease</keyword>
<evidence type="ECO:0000256" key="1">
    <source>
        <dbReference type="ARBA" id="ARBA00022679"/>
    </source>
</evidence>
<dbReference type="GO" id="GO:0015074">
    <property type="term" value="P:DNA integration"/>
    <property type="evidence" value="ECO:0007669"/>
    <property type="project" value="InterPro"/>
</dbReference>
<dbReference type="PROSITE" id="PS50994">
    <property type="entry name" value="INTEGRASE"/>
    <property type="match status" value="1"/>
</dbReference>
<dbReference type="Pfam" id="PF17917">
    <property type="entry name" value="RT_RNaseH"/>
    <property type="match status" value="1"/>
</dbReference>
<gene>
    <name evidence="8" type="ORF">CR513_39207</name>
</gene>
<evidence type="ECO:0000313" key="9">
    <source>
        <dbReference type="Proteomes" id="UP000257109"/>
    </source>
</evidence>
<protein>
    <recommendedName>
        <fullName evidence="7">Integrase catalytic domain-containing protein</fullName>
    </recommendedName>
</protein>
<dbReference type="Proteomes" id="UP000257109">
    <property type="component" value="Unassembled WGS sequence"/>
</dbReference>
<evidence type="ECO:0000313" key="8">
    <source>
        <dbReference type="EMBL" id="RDX80259.1"/>
    </source>
</evidence>
<evidence type="ECO:0000259" key="7">
    <source>
        <dbReference type="PROSITE" id="PS50994"/>
    </source>
</evidence>
<dbReference type="Pfam" id="PF17921">
    <property type="entry name" value="Integrase_H2C2"/>
    <property type="match status" value="1"/>
</dbReference>